<evidence type="ECO:0000313" key="3">
    <source>
        <dbReference type="Proteomes" id="UP001454036"/>
    </source>
</evidence>
<dbReference type="EMBL" id="BAABME010006795">
    <property type="protein sequence ID" value="GAA0169314.1"/>
    <property type="molecule type" value="Genomic_DNA"/>
</dbReference>
<organism evidence="2 3">
    <name type="scientific">Lithospermum erythrorhizon</name>
    <name type="common">Purple gromwell</name>
    <name type="synonym">Lithospermum officinale var. erythrorhizon</name>
    <dbReference type="NCBI Taxonomy" id="34254"/>
    <lineage>
        <taxon>Eukaryota</taxon>
        <taxon>Viridiplantae</taxon>
        <taxon>Streptophyta</taxon>
        <taxon>Embryophyta</taxon>
        <taxon>Tracheophyta</taxon>
        <taxon>Spermatophyta</taxon>
        <taxon>Magnoliopsida</taxon>
        <taxon>eudicotyledons</taxon>
        <taxon>Gunneridae</taxon>
        <taxon>Pentapetalae</taxon>
        <taxon>asterids</taxon>
        <taxon>lamiids</taxon>
        <taxon>Boraginales</taxon>
        <taxon>Boraginaceae</taxon>
        <taxon>Boraginoideae</taxon>
        <taxon>Lithospermeae</taxon>
        <taxon>Lithospermum</taxon>
    </lineage>
</organism>
<name>A0AAV3R098_LITER</name>
<proteinExistence type="predicted"/>
<dbReference type="Proteomes" id="UP001454036">
    <property type="component" value="Unassembled WGS sequence"/>
</dbReference>
<gene>
    <name evidence="2" type="ORF">LIER_23832</name>
</gene>
<sequence length="82" mass="9377">MYYLVSILSYHLPFGMLEHFLHKDLQIDEDSPSMDEAISNDQPDIPESEKDLQLAQRIPESPPHSRGEYSTGQMIACGRRIS</sequence>
<evidence type="ECO:0000256" key="1">
    <source>
        <dbReference type="SAM" id="MobiDB-lite"/>
    </source>
</evidence>
<keyword evidence="3" id="KW-1185">Reference proteome</keyword>
<reference evidence="2 3" key="1">
    <citation type="submission" date="2024-01" db="EMBL/GenBank/DDBJ databases">
        <title>The complete chloroplast genome sequence of Lithospermum erythrorhizon: insights into the phylogenetic relationship among Boraginaceae species and the maternal lineages of purple gromwells.</title>
        <authorList>
            <person name="Okada T."/>
            <person name="Watanabe K."/>
        </authorList>
    </citation>
    <scope>NUCLEOTIDE SEQUENCE [LARGE SCALE GENOMIC DNA]</scope>
</reference>
<comment type="caution">
    <text evidence="2">The sequence shown here is derived from an EMBL/GenBank/DDBJ whole genome shotgun (WGS) entry which is preliminary data.</text>
</comment>
<protein>
    <submittedName>
        <fullName evidence="2">Uncharacterized protein</fullName>
    </submittedName>
</protein>
<dbReference type="AlphaFoldDB" id="A0AAV3R098"/>
<feature type="region of interest" description="Disordered" evidence="1">
    <location>
        <begin position="31"/>
        <end position="82"/>
    </location>
</feature>
<evidence type="ECO:0000313" key="2">
    <source>
        <dbReference type="EMBL" id="GAA0169314.1"/>
    </source>
</evidence>
<accession>A0AAV3R098</accession>